<keyword evidence="3" id="KW-1185">Reference proteome</keyword>
<evidence type="ECO:0000313" key="3">
    <source>
        <dbReference type="Proteomes" id="UP000562352"/>
    </source>
</evidence>
<name>A0A841D1Y8_PLAVE</name>
<dbReference type="Proteomes" id="UP000562352">
    <property type="component" value="Unassembled WGS sequence"/>
</dbReference>
<keyword evidence="1" id="KW-0812">Transmembrane</keyword>
<dbReference type="RefSeq" id="WP_184939499.1">
    <property type="nucleotide sequence ID" value="NZ_BAAAWZ010000001.1"/>
</dbReference>
<keyword evidence="1" id="KW-1133">Transmembrane helix</keyword>
<organism evidence="2 3">
    <name type="scientific">Planomonospora venezuelensis</name>
    <dbReference type="NCBI Taxonomy" id="1999"/>
    <lineage>
        <taxon>Bacteria</taxon>
        <taxon>Bacillati</taxon>
        <taxon>Actinomycetota</taxon>
        <taxon>Actinomycetes</taxon>
        <taxon>Streptosporangiales</taxon>
        <taxon>Streptosporangiaceae</taxon>
        <taxon>Planomonospora</taxon>
    </lineage>
</organism>
<sequence length="320" mass="33874">MTEALLAGGGLGLGLFLLLRAVFPARPGLVTRLLALDAAREGDGVPRPQLILPDEEVSAFRRGLGERMARLYAARGWEVRSARADLALLGRSFEGFLATKVLLAVSGLLAFPLLIGWLAVMGWGVSPTIPFWAALGFAAVFFFLPDLQIRRDAARMRRDFRHAVGAFLDLVAMNLAGGRGVPEALMMAVSVGTSGTAGTAGTAGSDDEGSNWAMSRIREALGNARIVGITPWQALGQLGDEIDVDELRDLSAALGLVADDGAKVRASLTARAATLRRRELAEVEGQAGERSQSMLVAQLLLCAGFVIFLSFPAAMKMLGS</sequence>
<evidence type="ECO:0008006" key="4">
    <source>
        <dbReference type="Google" id="ProtNLM"/>
    </source>
</evidence>
<dbReference type="PANTHER" id="PTHR35007">
    <property type="entry name" value="INTEGRAL MEMBRANE PROTEIN-RELATED"/>
    <property type="match status" value="1"/>
</dbReference>
<dbReference type="PANTHER" id="PTHR35007:SF1">
    <property type="entry name" value="PILUS ASSEMBLY PROTEIN"/>
    <property type="match status" value="1"/>
</dbReference>
<feature type="transmembrane region" description="Helical" evidence="1">
    <location>
        <begin position="129"/>
        <end position="147"/>
    </location>
</feature>
<feature type="transmembrane region" description="Helical" evidence="1">
    <location>
        <begin position="101"/>
        <end position="123"/>
    </location>
</feature>
<accession>A0A841D1Y8</accession>
<evidence type="ECO:0000256" key="1">
    <source>
        <dbReference type="SAM" id="Phobius"/>
    </source>
</evidence>
<reference evidence="2 3" key="1">
    <citation type="submission" date="2020-08" db="EMBL/GenBank/DDBJ databases">
        <title>Genomic Encyclopedia of Type Strains, Phase III (KMG-III): the genomes of soil and plant-associated and newly described type strains.</title>
        <authorList>
            <person name="Whitman W."/>
        </authorList>
    </citation>
    <scope>NUCLEOTIDE SEQUENCE [LARGE SCALE GENOMIC DNA]</scope>
    <source>
        <strain evidence="2 3">CECT 3303</strain>
    </source>
</reference>
<feature type="transmembrane region" description="Helical" evidence="1">
    <location>
        <begin position="6"/>
        <end position="23"/>
    </location>
</feature>
<feature type="transmembrane region" description="Helical" evidence="1">
    <location>
        <begin position="295"/>
        <end position="315"/>
    </location>
</feature>
<dbReference type="AlphaFoldDB" id="A0A841D1Y8"/>
<gene>
    <name evidence="2" type="ORF">FHS22_001464</name>
</gene>
<proteinExistence type="predicted"/>
<comment type="caution">
    <text evidence="2">The sequence shown here is derived from an EMBL/GenBank/DDBJ whole genome shotgun (WGS) entry which is preliminary data.</text>
</comment>
<evidence type="ECO:0000313" key="2">
    <source>
        <dbReference type="EMBL" id="MBB5962205.1"/>
    </source>
</evidence>
<keyword evidence="1" id="KW-0472">Membrane</keyword>
<dbReference type="EMBL" id="JACHJJ010000003">
    <property type="protein sequence ID" value="MBB5962205.1"/>
    <property type="molecule type" value="Genomic_DNA"/>
</dbReference>
<protein>
    <recommendedName>
        <fullName evidence="4">Type II secretion system protein</fullName>
    </recommendedName>
</protein>